<feature type="transmembrane region" description="Helical" evidence="9">
    <location>
        <begin position="26"/>
        <end position="49"/>
    </location>
</feature>
<geneLocation type="plasmid" evidence="11 12">
    <name>unnamed2</name>
</geneLocation>
<dbReference type="InterPro" id="IPR003362">
    <property type="entry name" value="Bact_transf"/>
</dbReference>
<keyword evidence="6 9" id="KW-1133">Transmembrane helix</keyword>
<sequence length="217" mass="24446">MPTSCQHTVDCPPRTVWFDPKRCTDILLLLVLAPLLLPLGLGVAGVLALQGAPVLHAQWRVGRHGRMFRLWKFRTMHPGAEAALPVFLAENGRMAHLWRRHRKLPDDPRVTSLGRLLRRYSLDELPQLWNVLIGEMSLVGPRPVPWDELYAHYGTAMPGYLSCRPGLSGLWQVSGRNRLPYAQRVELDCYYVRNHSLGLDLVIILRTVGSVLCGTGC</sequence>
<evidence type="ECO:0000259" key="10">
    <source>
        <dbReference type="Pfam" id="PF02397"/>
    </source>
</evidence>
<name>A0ABY6D8I9_9RHOB</name>
<comment type="subcellular location">
    <subcellularLocation>
        <location evidence="1">Cell membrane</location>
    </subcellularLocation>
</comment>
<accession>A0ABY6D8I9</accession>
<dbReference type="Pfam" id="PF02397">
    <property type="entry name" value="Bac_transf"/>
    <property type="match status" value="1"/>
</dbReference>
<evidence type="ECO:0000313" key="12">
    <source>
        <dbReference type="Proteomes" id="UP001064087"/>
    </source>
</evidence>
<evidence type="ECO:0000256" key="7">
    <source>
        <dbReference type="ARBA" id="ARBA00023136"/>
    </source>
</evidence>
<evidence type="ECO:0000313" key="11">
    <source>
        <dbReference type="EMBL" id="UXX81403.1"/>
    </source>
</evidence>
<organism evidence="11 12">
    <name type="scientific">Roseovarius pelagicus</name>
    <dbReference type="NCBI Taxonomy" id="2980108"/>
    <lineage>
        <taxon>Bacteria</taxon>
        <taxon>Pseudomonadati</taxon>
        <taxon>Pseudomonadota</taxon>
        <taxon>Alphaproteobacteria</taxon>
        <taxon>Rhodobacterales</taxon>
        <taxon>Roseobacteraceae</taxon>
        <taxon>Roseovarius</taxon>
    </lineage>
</organism>
<feature type="domain" description="Bacterial sugar transferase" evidence="10">
    <location>
        <begin position="21"/>
        <end position="212"/>
    </location>
</feature>
<dbReference type="EMBL" id="CP106737">
    <property type="protein sequence ID" value="UXX81403.1"/>
    <property type="molecule type" value="Genomic_DNA"/>
</dbReference>
<evidence type="ECO:0000256" key="1">
    <source>
        <dbReference type="ARBA" id="ARBA00004236"/>
    </source>
</evidence>
<dbReference type="Proteomes" id="UP001064087">
    <property type="component" value="Plasmid unnamed2"/>
</dbReference>
<keyword evidence="7 9" id="KW-0472">Membrane</keyword>
<dbReference type="RefSeq" id="WP_263046630.1">
    <property type="nucleotide sequence ID" value="NZ_CP106737.1"/>
</dbReference>
<keyword evidence="11" id="KW-0614">Plasmid</keyword>
<evidence type="ECO:0000256" key="3">
    <source>
        <dbReference type="ARBA" id="ARBA00022475"/>
    </source>
</evidence>
<dbReference type="PANTHER" id="PTHR30576">
    <property type="entry name" value="COLANIC BIOSYNTHESIS UDP-GLUCOSE LIPID CARRIER TRANSFERASE"/>
    <property type="match status" value="1"/>
</dbReference>
<dbReference type="PANTHER" id="PTHR30576:SF4">
    <property type="entry name" value="UNDECAPRENYL-PHOSPHATE GALACTOSE PHOSPHOTRANSFERASE"/>
    <property type="match status" value="1"/>
</dbReference>
<keyword evidence="8" id="KW-0270">Exopolysaccharide synthesis</keyword>
<keyword evidence="3" id="KW-1003">Cell membrane</keyword>
<comment type="similarity">
    <text evidence="2">Belongs to the bacterial sugar transferase family.</text>
</comment>
<evidence type="ECO:0000256" key="6">
    <source>
        <dbReference type="ARBA" id="ARBA00022989"/>
    </source>
</evidence>
<evidence type="ECO:0000256" key="2">
    <source>
        <dbReference type="ARBA" id="ARBA00006464"/>
    </source>
</evidence>
<keyword evidence="5 9" id="KW-0812">Transmembrane</keyword>
<protein>
    <submittedName>
        <fullName evidence="11">Sugar transferase</fullName>
    </submittedName>
</protein>
<keyword evidence="4 11" id="KW-0808">Transferase</keyword>
<evidence type="ECO:0000256" key="8">
    <source>
        <dbReference type="ARBA" id="ARBA00023169"/>
    </source>
</evidence>
<evidence type="ECO:0000256" key="4">
    <source>
        <dbReference type="ARBA" id="ARBA00022679"/>
    </source>
</evidence>
<dbReference type="GO" id="GO:0016740">
    <property type="term" value="F:transferase activity"/>
    <property type="evidence" value="ECO:0007669"/>
    <property type="project" value="UniProtKB-KW"/>
</dbReference>
<keyword evidence="12" id="KW-1185">Reference proteome</keyword>
<evidence type="ECO:0000256" key="5">
    <source>
        <dbReference type="ARBA" id="ARBA00022692"/>
    </source>
</evidence>
<evidence type="ECO:0000256" key="9">
    <source>
        <dbReference type="SAM" id="Phobius"/>
    </source>
</evidence>
<gene>
    <name evidence="11" type="ORF">N7U68_00640</name>
</gene>
<proteinExistence type="inferred from homology"/>
<reference evidence="11" key="1">
    <citation type="submission" date="2022-10" db="EMBL/GenBank/DDBJ databases">
        <title>Roseovarius pelagicus sp. nov., isolated from Arctic seawater.</title>
        <authorList>
            <person name="Hong Y.W."/>
            <person name="Hwang C.Y."/>
        </authorList>
    </citation>
    <scope>NUCLEOTIDE SEQUENCE</scope>
    <source>
        <strain evidence="11">HL-MP18</strain>
        <plasmid evidence="11">unnamed2</plasmid>
    </source>
</reference>